<dbReference type="PROSITE" id="PS50089">
    <property type="entry name" value="ZF_RING_2"/>
    <property type="match status" value="1"/>
</dbReference>
<feature type="transmembrane region" description="Helical" evidence="5">
    <location>
        <begin position="44"/>
        <end position="67"/>
    </location>
</feature>
<dbReference type="Proteomes" id="UP000604046">
    <property type="component" value="Unassembled WGS sequence"/>
</dbReference>
<dbReference type="InterPro" id="IPR011016">
    <property type="entry name" value="Znf_RING-CH"/>
</dbReference>
<dbReference type="PANTHER" id="PTHR45931">
    <property type="entry name" value="SI:CH211-59O9.10"/>
    <property type="match status" value="1"/>
</dbReference>
<dbReference type="OrthoDB" id="439844at2759"/>
<dbReference type="InterPro" id="IPR013083">
    <property type="entry name" value="Znf_RING/FYVE/PHD"/>
</dbReference>
<dbReference type="SUPFAM" id="SSF57850">
    <property type="entry name" value="RING/U-box"/>
    <property type="match status" value="1"/>
</dbReference>
<keyword evidence="5" id="KW-1133">Transmembrane helix</keyword>
<feature type="transmembrane region" description="Helical" evidence="5">
    <location>
        <begin position="79"/>
        <end position="100"/>
    </location>
</feature>
<dbReference type="InterPro" id="IPR051834">
    <property type="entry name" value="RING_finger_E3_ligase"/>
</dbReference>
<dbReference type="Pfam" id="PF13639">
    <property type="entry name" value="zf-RING_2"/>
    <property type="match status" value="1"/>
</dbReference>
<dbReference type="AlphaFoldDB" id="A0A812QZB1"/>
<sequence length="278" mass="30707">MASPEGVQPRQEPMEPLERAISRAAVRENLAQVMDVTLARHSRMVMCMVVMLLTGMLLILFWSQMVFSSHEFDSCDQPLALMIRLIFIIVMVQTMQKAISRHCLCYDAVEDGPPEPLRVRVFRALAISAAVLWPLVAGVMLFRSKTCSKALTTAVAVIIGYYVVIVTVVLVLPAVALAVILCLIRRGHLRLPRMPGAAPEGTVESLPEVAFDSQRFCEDGRGEFPASCAVCLESFTNQKVIVQMPCSHVFHRSCLSGWFQVARTCPLCRGDVEQVSAA</sequence>
<keyword evidence="5" id="KW-0812">Transmembrane</keyword>
<evidence type="ECO:0000313" key="8">
    <source>
        <dbReference type="Proteomes" id="UP000604046"/>
    </source>
</evidence>
<dbReference type="GO" id="GO:0005634">
    <property type="term" value="C:nucleus"/>
    <property type="evidence" value="ECO:0007669"/>
    <property type="project" value="TreeGrafter"/>
</dbReference>
<dbReference type="SMART" id="SM00744">
    <property type="entry name" value="RINGv"/>
    <property type="match status" value="1"/>
</dbReference>
<organism evidence="7 8">
    <name type="scientific">Symbiodinium natans</name>
    <dbReference type="NCBI Taxonomy" id="878477"/>
    <lineage>
        <taxon>Eukaryota</taxon>
        <taxon>Sar</taxon>
        <taxon>Alveolata</taxon>
        <taxon>Dinophyceae</taxon>
        <taxon>Suessiales</taxon>
        <taxon>Symbiodiniaceae</taxon>
        <taxon>Symbiodinium</taxon>
    </lineage>
</organism>
<comment type="caution">
    <text evidence="7">The sequence shown here is derived from an EMBL/GenBank/DDBJ whole genome shotgun (WGS) entry which is preliminary data.</text>
</comment>
<keyword evidence="2 4" id="KW-0863">Zinc-finger</keyword>
<dbReference type="PANTHER" id="PTHR45931:SF3">
    <property type="entry name" value="RING ZINC FINGER-CONTAINING PROTEIN"/>
    <property type="match status" value="1"/>
</dbReference>
<dbReference type="EMBL" id="CAJNDS010002290">
    <property type="protein sequence ID" value="CAE7412759.1"/>
    <property type="molecule type" value="Genomic_DNA"/>
</dbReference>
<evidence type="ECO:0000256" key="2">
    <source>
        <dbReference type="ARBA" id="ARBA00022771"/>
    </source>
</evidence>
<dbReference type="CDD" id="cd16454">
    <property type="entry name" value="RING-H2_PA-TM-RING"/>
    <property type="match status" value="1"/>
</dbReference>
<reference evidence="7" key="1">
    <citation type="submission" date="2021-02" db="EMBL/GenBank/DDBJ databases">
        <authorList>
            <person name="Dougan E. K."/>
            <person name="Rhodes N."/>
            <person name="Thang M."/>
            <person name="Chan C."/>
        </authorList>
    </citation>
    <scope>NUCLEOTIDE SEQUENCE</scope>
</reference>
<keyword evidence="3" id="KW-0862">Zinc</keyword>
<dbReference type="SMART" id="SM00184">
    <property type="entry name" value="RING"/>
    <property type="match status" value="1"/>
</dbReference>
<dbReference type="InterPro" id="IPR001841">
    <property type="entry name" value="Znf_RING"/>
</dbReference>
<dbReference type="GO" id="GO:0008270">
    <property type="term" value="F:zinc ion binding"/>
    <property type="evidence" value="ECO:0007669"/>
    <property type="project" value="UniProtKB-KW"/>
</dbReference>
<dbReference type="GO" id="GO:0006511">
    <property type="term" value="P:ubiquitin-dependent protein catabolic process"/>
    <property type="evidence" value="ECO:0007669"/>
    <property type="project" value="TreeGrafter"/>
</dbReference>
<evidence type="ECO:0000313" key="7">
    <source>
        <dbReference type="EMBL" id="CAE7412759.1"/>
    </source>
</evidence>
<evidence type="ECO:0000256" key="4">
    <source>
        <dbReference type="PROSITE-ProRule" id="PRU00175"/>
    </source>
</evidence>
<evidence type="ECO:0000259" key="6">
    <source>
        <dbReference type="PROSITE" id="PS50089"/>
    </source>
</evidence>
<protein>
    <submittedName>
        <fullName evidence="7">RNF44 protein</fullName>
    </submittedName>
</protein>
<dbReference type="GO" id="GO:0061630">
    <property type="term" value="F:ubiquitin protein ligase activity"/>
    <property type="evidence" value="ECO:0007669"/>
    <property type="project" value="TreeGrafter"/>
</dbReference>
<name>A0A812QZB1_9DINO</name>
<keyword evidence="5" id="KW-0472">Membrane</keyword>
<gene>
    <name evidence="7" type="primary">RNF44</name>
    <name evidence="7" type="ORF">SNAT2548_LOCUS22447</name>
</gene>
<dbReference type="Gene3D" id="3.30.40.10">
    <property type="entry name" value="Zinc/RING finger domain, C3HC4 (zinc finger)"/>
    <property type="match status" value="1"/>
</dbReference>
<feature type="domain" description="RING-type" evidence="6">
    <location>
        <begin position="228"/>
        <end position="269"/>
    </location>
</feature>
<keyword evidence="1" id="KW-0479">Metal-binding</keyword>
<evidence type="ECO:0000256" key="1">
    <source>
        <dbReference type="ARBA" id="ARBA00022723"/>
    </source>
</evidence>
<feature type="transmembrane region" description="Helical" evidence="5">
    <location>
        <begin position="154"/>
        <end position="184"/>
    </location>
</feature>
<accession>A0A812QZB1</accession>
<evidence type="ECO:0000256" key="5">
    <source>
        <dbReference type="SAM" id="Phobius"/>
    </source>
</evidence>
<feature type="transmembrane region" description="Helical" evidence="5">
    <location>
        <begin position="121"/>
        <end position="142"/>
    </location>
</feature>
<evidence type="ECO:0000256" key="3">
    <source>
        <dbReference type="ARBA" id="ARBA00022833"/>
    </source>
</evidence>
<proteinExistence type="predicted"/>
<keyword evidence="8" id="KW-1185">Reference proteome</keyword>